<protein>
    <submittedName>
        <fullName evidence="11">Zinc ABC transporter ATP-binding protein ZnuC</fullName>
    </submittedName>
</protein>
<dbReference type="PANTHER" id="PTHR42734">
    <property type="entry name" value="METAL TRANSPORT SYSTEM ATP-BINDING PROTEIN TM_0124-RELATED"/>
    <property type="match status" value="1"/>
</dbReference>
<dbReference type="GO" id="GO:0016887">
    <property type="term" value="F:ATP hydrolysis activity"/>
    <property type="evidence" value="ECO:0007669"/>
    <property type="project" value="InterPro"/>
</dbReference>
<keyword evidence="1" id="KW-0813">Transport</keyword>
<dbReference type="InterPro" id="IPR017871">
    <property type="entry name" value="ABC_transporter-like_CS"/>
</dbReference>
<keyword evidence="4" id="KW-0862">Zinc</keyword>
<evidence type="ECO:0000256" key="1">
    <source>
        <dbReference type="ARBA" id="ARBA00022448"/>
    </source>
</evidence>
<dbReference type="SUPFAM" id="SSF52540">
    <property type="entry name" value="P-loop containing nucleoside triphosphate hydrolases"/>
    <property type="match status" value="1"/>
</dbReference>
<feature type="domain" description="ABC transporter" evidence="10">
    <location>
        <begin position="5"/>
        <end position="220"/>
    </location>
</feature>
<evidence type="ECO:0000256" key="4">
    <source>
        <dbReference type="ARBA" id="ARBA00022833"/>
    </source>
</evidence>
<dbReference type="InterPro" id="IPR003439">
    <property type="entry name" value="ABC_transporter-like_ATP-bd"/>
</dbReference>
<evidence type="ECO:0000256" key="2">
    <source>
        <dbReference type="ARBA" id="ARBA00022475"/>
    </source>
</evidence>
<keyword evidence="3" id="KW-0547">Nucleotide-binding</keyword>
<evidence type="ECO:0000256" key="9">
    <source>
        <dbReference type="ARBA" id="ARBA00023136"/>
    </source>
</evidence>
<evidence type="ECO:0000256" key="8">
    <source>
        <dbReference type="ARBA" id="ARBA00023065"/>
    </source>
</evidence>
<evidence type="ECO:0000256" key="5">
    <source>
        <dbReference type="ARBA" id="ARBA00022840"/>
    </source>
</evidence>
<keyword evidence="8" id="KW-0406">Ion transport</keyword>
<dbReference type="InterPro" id="IPR027417">
    <property type="entry name" value="P-loop_NTPase"/>
</dbReference>
<dbReference type="FunFam" id="3.40.50.300:FF:000392">
    <property type="entry name" value="Zinc import ATP-binding protein ZnuC"/>
    <property type="match status" value="1"/>
</dbReference>
<dbReference type="InterPro" id="IPR003593">
    <property type="entry name" value="AAA+_ATPase"/>
</dbReference>
<dbReference type="AlphaFoldDB" id="A0AB94IEZ8"/>
<dbReference type="CDD" id="cd03235">
    <property type="entry name" value="ABC_Metallic_Cations"/>
    <property type="match status" value="1"/>
</dbReference>
<dbReference type="Pfam" id="PF00005">
    <property type="entry name" value="ABC_tran"/>
    <property type="match status" value="1"/>
</dbReference>
<keyword evidence="2" id="KW-1003">Cell membrane</keyword>
<keyword evidence="5 11" id="KW-0067">ATP-binding</keyword>
<dbReference type="InterPro" id="IPR050153">
    <property type="entry name" value="Metal_Ion_Import_ABC"/>
</dbReference>
<dbReference type="PANTHER" id="PTHR42734:SF9">
    <property type="entry name" value="ZINC IMPORT ATP-BINDING PROTEIN ZNUC"/>
    <property type="match status" value="1"/>
</dbReference>
<evidence type="ECO:0000256" key="6">
    <source>
        <dbReference type="ARBA" id="ARBA00022906"/>
    </source>
</evidence>
<name>A0AB94IEZ8_9GAMM</name>
<evidence type="ECO:0000313" key="12">
    <source>
        <dbReference type="Proteomes" id="UP000506160"/>
    </source>
</evidence>
<dbReference type="PROSITE" id="PS50893">
    <property type="entry name" value="ABC_TRANSPORTER_2"/>
    <property type="match status" value="1"/>
</dbReference>
<keyword evidence="9" id="KW-0472">Membrane</keyword>
<proteinExistence type="predicted"/>
<keyword evidence="6" id="KW-0864">Zinc transport</keyword>
<evidence type="ECO:0000259" key="10">
    <source>
        <dbReference type="PROSITE" id="PS50893"/>
    </source>
</evidence>
<dbReference type="GO" id="GO:0006829">
    <property type="term" value="P:zinc ion transport"/>
    <property type="evidence" value="ECO:0007669"/>
    <property type="project" value="UniProtKB-KW"/>
</dbReference>
<dbReference type="SMART" id="SM00382">
    <property type="entry name" value="AAA"/>
    <property type="match status" value="1"/>
</dbReference>
<comment type="caution">
    <text evidence="11">The sequence shown here is derived from an EMBL/GenBank/DDBJ whole genome shotgun (WGS) entry which is preliminary data.</text>
</comment>
<evidence type="ECO:0000256" key="7">
    <source>
        <dbReference type="ARBA" id="ARBA00022967"/>
    </source>
</evidence>
<dbReference type="Proteomes" id="UP000506160">
    <property type="component" value="Unassembled WGS sequence"/>
</dbReference>
<dbReference type="GO" id="GO:0005524">
    <property type="term" value="F:ATP binding"/>
    <property type="evidence" value="ECO:0007669"/>
    <property type="project" value="UniProtKB-KW"/>
</dbReference>
<dbReference type="Gene3D" id="3.40.50.300">
    <property type="entry name" value="P-loop containing nucleotide triphosphate hydrolases"/>
    <property type="match status" value="1"/>
</dbReference>
<dbReference type="PROSITE" id="PS00211">
    <property type="entry name" value="ABC_TRANSPORTER_1"/>
    <property type="match status" value="1"/>
</dbReference>
<dbReference type="RefSeq" id="WP_024495267.1">
    <property type="nucleotide sequence ID" value="NZ_AWGA01000010.1"/>
</dbReference>
<dbReference type="GO" id="GO:0010043">
    <property type="term" value="P:response to zinc ion"/>
    <property type="evidence" value="ECO:0007669"/>
    <property type="project" value="TreeGrafter"/>
</dbReference>
<organism evidence="11 12">
    <name type="scientific">Candidatus Schmidhempelia bombi str. Bimp</name>
    <dbReference type="NCBI Taxonomy" id="1387197"/>
    <lineage>
        <taxon>Bacteria</taxon>
        <taxon>Pseudomonadati</taxon>
        <taxon>Pseudomonadota</taxon>
        <taxon>Gammaproteobacteria</taxon>
        <taxon>Orbales</taxon>
        <taxon>Orbaceae</taxon>
        <taxon>Candidatus Schmidhempelia</taxon>
    </lineage>
</organism>
<evidence type="ECO:0000256" key="3">
    <source>
        <dbReference type="ARBA" id="ARBA00022741"/>
    </source>
</evidence>
<keyword evidence="12" id="KW-1185">Reference proteome</keyword>
<evidence type="ECO:0000313" key="11">
    <source>
        <dbReference type="EMBL" id="TEA28086.1"/>
    </source>
</evidence>
<reference evidence="11 12" key="1">
    <citation type="journal article" date="2014" name="Appl. Environ. Microbiol.">
        <title>Genomic features of a bumble bee symbiont reflect its host environment.</title>
        <authorList>
            <person name="Martinson V.G."/>
            <person name="Magoc T."/>
            <person name="Koch H."/>
            <person name="Salzberg S.L."/>
            <person name="Moran N.A."/>
        </authorList>
    </citation>
    <scope>NUCLEOTIDE SEQUENCE [LARGE SCALE GENOMIC DNA]</scope>
    <source>
        <strain evidence="11 12">Bimp</strain>
    </source>
</reference>
<keyword evidence="7" id="KW-1278">Translocase</keyword>
<accession>A0AB94IEZ8</accession>
<dbReference type="EMBL" id="AWGA01000010">
    <property type="protein sequence ID" value="TEA28086.1"/>
    <property type="molecule type" value="Genomic_DNA"/>
</dbReference>
<gene>
    <name evidence="11" type="primary">znuC</name>
    <name evidence="11" type="ORF">O970_00670</name>
</gene>
<dbReference type="NCBIfam" id="NF007090">
    <property type="entry name" value="PRK09544.1"/>
    <property type="match status" value="1"/>
</dbReference>
<sequence>MTLLVSLEHVSVEFNQHRVLHDISLRLRSGEIMTILGPNGAGKSTLIRVILGLLSPTTGTITHAPNLSIGYVPQKISINPTLPITVKRFMQLYRPAQDKEIIKQLTRVNAERLLNKSMQQLSGGEMQRVLLAQALQKEPQLLVLDEPTQGVDVKGQLVLYDLIEQARHHFNCGIIMVSHDLHLVMAKTDHVLCLNHHICCSGSPENVANHPEFISLFGQVGTNQLALYKHHHNHEHPFHDNIVLNNMDHKHD</sequence>